<organism evidence="1 2">
    <name type="scientific">Hoylesella buccalis ATCC 35310</name>
    <dbReference type="NCBI Taxonomy" id="679190"/>
    <lineage>
        <taxon>Bacteria</taxon>
        <taxon>Pseudomonadati</taxon>
        <taxon>Bacteroidota</taxon>
        <taxon>Bacteroidia</taxon>
        <taxon>Bacteroidales</taxon>
        <taxon>Prevotellaceae</taxon>
        <taxon>Hoylesella</taxon>
    </lineage>
</organism>
<comment type="caution">
    <text evidence="1">The sequence shown here is derived from an EMBL/GenBank/DDBJ whole genome shotgun (WGS) entry which is preliminary data.</text>
</comment>
<protein>
    <submittedName>
        <fullName evidence="1">Uncharacterized protein</fullName>
    </submittedName>
</protein>
<dbReference type="STRING" id="679190.HMPREF0650_0890"/>
<accession>D1W8R9</accession>
<name>D1W8R9_9BACT</name>
<reference evidence="1 2" key="1">
    <citation type="submission" date="2009-12" db="EMBL/GenBank/DDBJ databases">
        <title>Genome Sequence of Prevotella buccalis ATCC 35310.</title>
        <authorList>
            <person name="Durkin A.S."/>
            <person name="Madupu R."/>
            <person name="Torralba M."/>
            <person name="Methe B."/>
            <person name="Sutton G."/>
            <person name="Strausberg R.L."/>
            <person name="Nelson K.E."/>
        </authorList>
    </citation>
    <scope>NUCLEOTIDE SEQUENCE [LARGE SCALE GENOMIC DNA]</scope>
    <source>
        <strain evidence="1 2">ATCC 35310</strain>
    </source>
</reference>
<gene>
    <name evidence="1" type="ORF">HMPREF0650_0890</name>
</gene>
<dbReference type="Proteomes" id="UP000005283">
    <property type="component" value="Unassembled WGS sequence"/>
</dbReference>
<dbReference type="EMBL" id="ADEG01000104">
    <property type="protein sequence ID" value="EFA91053.1"/>
    <property type="molecule type" value="Genomic_DNA"/>
</dbReference>
<keyword evidence="2" id="KW-1185">Reference proteome</keyword>
<sequence>MGLQPVATTYRYPTLPCRVYALPPIYPVVMKREAKLLLFATE</sequence>
<evidence type="ECO:0000313" key="2">
    <source>
        <dbReference type="Proteomes" id="UP000005283"/>
    </source>
</evidence>
<dbReference type="AlphaFoldDB" id="D1W8R9"/>
<evidence type="ECO:0000313" key="1">
    <source>
        <dbReference type="EMBL" id="EFA91053.1"/>
    </source>
</evidence>
<proteinExistence type="predicted"/>